<dbReference type="Pfam" id="PF03717">
    <property type="entry name" value="PBP_dimer"/>
    <property type="match status" value="1"/>
</dbReference>
<dbReference type="InterPro" id="IPR050515">
    <property type="entry name" value="Beta-lactam/transpept"/>
</dbReference>
<comment type="caution">
    <text evidence="7">The sequence shown here is derived from an EMBL/GenBank/DDBJ whole genome shotgun (WGS) entry which is preliminary data.</text>
</comment>
<dbReference type="AlphaFoldDB" id="A0A7W3JHI6"/>
<feature type="domain" description="Penicillin-binding protein transpeptidase" evidence="4">
    <location>
        <begin position="266"/>
        <end position="572"/>
    </location>
</feature>
<dbReference type="Gene3D" id="3.40.710.10">
    <property type="entry name" value="DD-peptidase/beta-lactamase superfamily"/>
    <property type="match status" value="1"/>
</dbReference>
<dbReference type="GO" id="GO:0071555">
    <property type="term" value="P:cell wall organization"/>
    <property type="evidence" value="ECO:0007669"/>
    <property type="project" value="TreeGrafter"/>
</dbReference>
<evidence type="ECO:0000256" key="3">
    <source>
        <dbReference type="ARBA" id="ARBA00023136"/>
    </source>
</evidence>
<keyword evidence="7" id="KW-0131">Cell cycle</keyword>
<dbReference type="SUPFAM" id="SSF56519">
    <property type="entry name" value="Penicillin binding protein dimerisation domain"/>
    <property type="match status" value="1"/>
</dbReference>
<dbReference type="InterPro" id="IPR012338">
    <property type="entry name" value="Beta-lactam/transpept-like"/>
</dbReference>
<dbReference type="EMBL" id="BJUV01000002">
    <property type="protein sequence ID" value="GEK82046.1"/>
    <property type="molecule type" value="Genomic_DNA"/>
</dbReference>
<dbReference type="GO" id="GO:0051301">
    <property type="term" value="P:cell division"/>
    <property type="evidence" value="ECO:0007669"/>
    <property type="project" value="UniProtKB-KW"/>
</dbReference>
<evidence type="ECO:0000313" key="7">
    <source>
        <dbReference type="EMBL" id="MBA8813007.1"/>
    </source>
</evidence>
<dbReference type="Pfam" id="PF00905">
    <property type="entry name" value="Transpeptidase"/>
    <property type="match status" value="1"/>
</dbReference>
<dbReference type="PANTHER" id="PTHR30627">
    <property type="entry name" value="PEPTIDOGLYCAN D,D-TRANSPEPTIDASE"/>
    <property type="match status" value="1"/>
</dbReference>
<keyword evidence="3" id="KW-0472">Membrane</keyword>
<keyword evidence="7" id="KW-0132">Cell division</keyword>
<dbReference type="Gene3D" id="3.90.1310.10">
    <property type="entry name" value="Penicillin-binding protein 2a (Domain 2)"/>
    <property type="match status" value="1"/>
</dbReference>
<evidence type="ECO:0000256" key="2">
    <source>
        <dbReference type="ARBA" id="ARBA00007171"/>
    </source>
</evidence>
<evidence type="ECO:0000256" key="1">
    <source>
        <dbReference type="ARBA" id="ARBA00004370"/>
    </source>
</evidence>
<evidence type="ECO:0000313" key="6">
    <source>
        <dbReference type="EMBL" id="GEK82046.1"/>
    </source>
</evidence>
<dbReference type="Proteomes" id="UP000321154">
    <property type="component" value="Unassembled WGS sequence"/>
</dbReference>
<proteinExistence type="inferred from homology"/>
<dbReference type="GO" id="GO:0008658">
    <property type="term" value="F:penicillin binding"/>
    <property type="evidence" value="ECO:0007669"/>
    <property type="project" value="InterPro"/>
</dbReference>
<protein>
    <submittedName>
        <fullName evidence="6 7">Cell division protein FtsI</fullName>
    </submittedName>
</protein>
<evidence type="ECO:0000313" key="9">
    <source>
        <dbReference type="Proteomes" id="UP000522688"/>
    </source>
</evidence>
<dbReference type="InterPro" id="IPR036138">
    <property type="entry name" value="PBP_dimer_sf"/>
</dbReference>
<dbReference type="InterPro" id="IPR005311">
    <property type="entry name" value="PBP_dimer"/>
</dbReference>
<sequence>MNAAPRSRRLRATVAMALVFALVAVFVVRLADIQLVQAAELNDQSQNKREISQVTYGDRGDILASDGTVLAGSVTRYNITAAPAFAKTRTITETDADGKKTKTTLTVEQVMAQVAEITGGDADAMYESITKDPTANFAYLVKGVDVDAFRAVRDLKNSGISYLYYERQSARTYPNGSVAGNLTGFIGTDGPQAGLELSADQCLAGTNGSETYERGADGVQLPGSTVTTKKAVPGGSLTLSIDKDLQYMTQQALAEQAQAIGAESATAVVMKADTAGLLAVADYPAVDPNDVDGTAVDNLGSLAFTASYEPGSTFKAMTAAMLLDSGTATPTSPATVPYSRSFPWGGSIHDAVFHPTENLTLTGILRDSSNVGISLLGENLSAQARYDYMVKFGLNEPTAVGFLGEPTQGVRDVSSWDEQTSINSMFGQGVSTTAVHLASIFQTLANHGERLPVNLVEKCTAPDGTVSQTPSTEGTRVVSPYAADTTVNMLEKVVSDGDLKDVLTIPGYRVAAKTGTAEVAKSDGTGYGSDRIVSVAGIAPAEDPQYVVVVTFTKPSTIKTSAAAAPTFNKIMSQVLEMYRVPPSTEPAPDIPETW</sequence>
<organism evidence="7 9">
    <name type="scientific">Frigoribacterium faeni</name>
    <dbReference type="NCBI Taxonomy" id="145483"/>
    <lineage>
        <taxon>Bacteria</taxon>
        <taxon>Bacillati</taxon>
        <taxon>Actinomycetota</taxon>
        <taxon>Actinomycetes</taxon>
        <taxon>Micrococcales</taxon>
        <taxon>Microbacteriaceae</taxon>
        <taxon>Frigoribacterium</taxon>
    </lineage>
</organism>
<evidence type="ECO:0000259" key="5">
    <source>
        <dbReference type="Pfam" id="PF03717"/>
    </source>
</evidence>
<dbReference type="InterPro" id="IPR001460">
    <property type="entry name" value="PCN-bd_Tpept"/>
</dbReference>
<comment type="similarity">
    <text evidence="2">Belongs to the transpeptidase family.</text>
</comment>
<dbReference type="EMBL" id="JACGWW010000001">
    <property type="protein sequence ID" value="MBA8813007.1"/>
    <property type="molecule type" value="Genomic_DNA"/>
</dbReference>
<dbReference type="Gene3D" id="3.30.450.330">
    <property type="match status" value="1"/>
</dbReference>
<dbReference type="Proteomes" id="UP000522688">
    <property type="component" value="Unassembled WGS sequence"/>
</dbReference>
<reference evidence="6 8" key="1">
    <citation type="submission" date="2019-07" db="EMBL/GenBank/DDBJ databases">
        <title>Whole genome shotgun sequence of Frigoribacterium faeni NBRC 103066.</title>
        <authorList>
            <person name="Hosoyama A."/>
            <person name="Uohara A."/>
            <person name="Ohji S."/>
            <person name="Ichikawa N."/>
        </authorList>
    </citation>
    <scope>NUCLEOTIDE SEQUENCE [LARGE SCALE GENOMIC DNA]</scope>
    <source>
        <strain evidence="6 8">NBRC 103066</strain>
    </source>
</reference>
<gene>
    <name evidence="7" type="ORF">FB463_001231</name>
    <name evidence="6" type="ORF">FFA01_03550</name>
</gene>
<dbReference type="RefSeq" id="WP_244289650.1">
    <property type="nucleotide sequence ID" value="NZ_BAAAHR010000002.1"/>
</dbReference>
<feature type="domain" description="Penicillin-binding protein dimerisation" evidence="5">
    <location>
        <begin position="56"/>
        <end position="221"/>
    </location>
</feature>
<accession>A0A7W3JHI6</accession>
<reference evidence="7 9" key="2">
    <citation type="submission" date="2020-07" db="EMBL/GenBank/DDBJ databases">
        <title>Sequencing the genomes of 1000 actinobacteria strains.</title>
        <authorList>
            <person name="Klenk H.-P."/>
        </authorList>
    </citation>
    <scope>NUCLEOTIDE SEQUENCE [LARGE SCALE GENOMIC DNA]</scope>
    <source>
        <strain evidence="7 9">DSM 10309</strain>
    </source>
</reference>
<name>A0A7W3JHI6_9MICO</name>
<dbReference type="GO" id="GO:0005886">
    <property type="term" value="C:plasma membrane"/>
    <property type="evidence" value="ECO:0007669"/>
    <property type="project" value="TreeGrafter"/>
</dbReference>
<evidence type="ECO:0000313" key="8">
    <source>
        <dbReference type="Proteomes" id="UP000321154"/>
    </source>
</evidence>
<comment type="subcellular location">
    <subcellularLocation>
        <location evidence="1">Membrane</location>
    </subcellularLocation>
</comment>
<dbReference type="SUPFAM" id="SSF56601">
    <property type="entry name" value="beta-lactamase/transpeptidase-like"/>
    <property type="match status" value="1"/>
</dbReference>
<dbReference type="PANTHER" id="PTHR30627:SF1">
    <property type="entry name" value="PEPTIDOGLYCAN D,D-TRANSPEPTIDASE FTSI"/>
    <property type="match status" value="1"/>
</dbReference>
<evidence type="ECO:0000259" key="4">
    <source>
        <dbReference type="Pfam" id="PF00905"/>
    </source>
</evidence>
<keyword evidence="8" id="KW-1185">Reference proteome</keyword>